<proteinExistence type="predicted"/>
<dbReference type="AlphaFoldDB" id="A0A381P2Z1"/>
<dbReference type="Gene3D" id="2.20.70.10">
    <property type="match status" value="1"/>
</dbReference>
<dbReference type="Pfam" id="PF00293">
    <property type="entry name" value="NUDIX"/>
    <property type="match status" value="1"/>
</dbReference>
<dbReference type="SUPFAM" id="SSF55811">
    <property type="entry name" value="Nudix"/>
    <property type="match status" value="1"/>
</dbReference>
<evidence type="ECO:0000313" key="2">
    <source>
        <dbReference type="EMBL" id="SUZ60013.1"/>
    </source>
</evidence>
<protein>
    <recommendedName>
        <fullName evidence="1">Nudix hydrolase domain-containing protein</fullName>
    </recommendedName>
</protein>
<dbReference type="InterPro" id="IPR015797">
    <property type="entry name" value="NUDIX_hydrolase-like_dom_sf"/>
</dbReference>
<dbReference type="PANTHER" id="PTHR43222:SF2">
    <property type="entry name" value="NUDIX HYDROLASE 23, CHLOROPLASTIC"/>
    <property type="match status" value="1"/>
</dbReference>
<accession>A0A381P2Z1</accession>
<organism evidence="2">
    <name type="scientific">marine metagenome</name>
    <dbReference type="NCBI Taxonomy" id="408172"/>
    <lineage>
        <taxon>unclassified sequences</taxon>
        <taxon>metagenomes</taxon>
        <taxon>ecological metagenomes</taxon>
    </lineage>
</organism>
<dbReference type="CDD" id="cd04511">
    <property type="entry name" value="NUDIX_Hydrolase"/>
    <property type="match status" value="1"/>
</dbReference>
<dbReference type="Pfam" id="PF14803">
    <property type="entry name" value="Zn_ribbon_Nudix"/>
    <property type="match status" value="1"/>
</dbReference>
<dbReference type="InterPro" id="IPR000086">
    <property type="entry name" value="NUDIX_hydrolase_dom"/>
</dbReference>
<reference evidence="2" key="1">
    <citation type="submission" date="2018-05" db="EMBL/GenBank/DDBJ databases">
        <authorList>
            <person name="Lanie J.A."/>
            <person name="Ng W.-L."/>
            <person name="Kazmierczak K.M."/>
            <person name="Andrzejewski T.M."/>
            <person name="Davidsen T.M."/>
            <person name="Wayne K.J."/>
            <person name="Tettelin H."/>
            <person name="Glass J.I."/>
            <person name="Rusch D."/>
            <person name="Podicherti R."/>
            <person name="Tsui H.-C.T."/>
            <person name="Winkler M.E."/>
        </authorList>
    </citation>
    <scope>NUCLEOTIDE SEQUENCE</scope>
</reference>
<dbReference type="Gene3D" id="3.90.79.10">
    <property type="entry name" value="Nucleoside Triphosphate Pyrophosphohydrolase"/>
    <property type="match status" value="1"/>
</dbReference>
<dbReference type="InterPro" id="IPR029401">
    <property type="entry name" value="Nudix_N"/>
</dbReference>
<feature type="domain" description="Nudix hydrolase" evidence="1">
    <location>
        <begin position="37"/>
        <end position="160"/>
    </location>
</feature>
<dbReference type="EMBL" id="UINC01000714">
    <property type="protein sequence ID" value="SUZ60013.1"/>
    <property type="molecule type" value="Genomic_DNA"/>
</dbReference>
<sequence length="175" mass="19920">MMKYCSQCGSKTKLEIPQDDDRPRFICSQCGFVHYQNPRLVVGSIPVHEDQVLLCLRAIEPRKNYWTLPAGFLENGESISDGAIRETEEEALITPNLGEIIAIVDVVYAEQVHVFFRARLNNLDFGPGRESLDVRLFKLTEIPWEEIAFKTVKIALKAQINKASNDHIPIYETIT</sequence>
<evidence type="ECO:0000259" key="1">
    <source>
        <dbReference type="PROSITE" id="PS51462"/>
    </source>
</evidence>
<dbReference type="PANTHER" id="PTHR43222">
    <property type="entry name" value="NUDIX HYDROLASE 23"/>
    <property type="match status" value="1"/>
</dbReference>
<dbReference type="PROSITE" id="PS51462">
    <property type="entry name" value="NUDIX"/>
    <property type="match status" value="1"/>
</dbReference>
<gene>
    <name evidence="2" type="ORF">METZ01_LOCUS12867</name>
</gene>
<name>A0A381P2Z1_9ZZZZ</name>